<gene>
    <name evidence="2" type="ORF">ElP_18720</name>
</gene>
<organism evidence="2 3">
    <name type="scientific">Tautonia plasticadhaerens</name>
    <dbReference type="NCBI Taxonomy" id="2527974"/>
    <lineage>
        <taxon>Bacteria</taxon>
        <taxon>Pseudomonadati</taxon>
        <taxon>Planctomycetota</taxon>
        <taxon>Planctomycetia</taxon>
        <taxon>Isosphaerales</taxon>
        <taxon>Isosphaeraceae</taxon>
        <taxon>Tautonia</taxon>
    </lineage>
</organism>
<keyword evidence="3" id="KW-1185">Reference proteome</keyword>
<feature type="compositionally biased region" description="Gly residues" evidence="1">
    <location>
        <begin position="289"/>
        <end position="303"/>
    </location>
</feature>
<dbReference type="Proteomes" id="UP000317835">
    <property type="component" value="Chromosome"/>
</dbReference>
<dbReference type="AlphaFoldDB" id="A0A518GZJ4"/>
<evidence type="ECO:0000313" key="3">
    <source>
        <dbReference type="Proteomes" id="UP000317835"/>
    </source>
</evidence>
<evidence type="ECO:0000313" key="2">
    <source>
        <dbReference type="EMBL" id="QDV33991.1"/>
    </source>
</evidence>
<feature type="region of interest" description="Disordered" evidence="1">
    <location>
        <begin position="274"/>
        <end position="303"/>
    </location>
</feature>
<name>A0A518GZJ4_9BACT</name>
<dbReference type="EMBL" id="CP036426">
    <property type="protein sequence ID" value="QDV33991.1"/>
    <property type="molecule type" value="Genomic_DNA"/>
</dbReference>
<proteinExistence type="predicted"/>
<dbReference type="Gene3D" id="1.25.40.10">
    <property type="entry name" value="Tetratricopeptide repeat domain"/>
    <property type="match status" value="1"/>
</dbReference>
<sequence length="303" mass="32556">MLERLAEDAPNRVDYARQRSQIQGLLNVALLRLGRPEEAAPVGQAELELTRSLAGRYPEDHALQHDYAVVLVNRGAMHGMRGDHERAAGLFGQAEPIARRLSNVEGGTVRDRLLLGNVLTMQAASLHELGRDEDCLPLLDEAARIWEALRSNSPGDRTDRYLISNSYMLEAIVGLALGLPGRAAEAARRRRALWDGEDPGQFVAVAADLSRSASMAESAEGPRPASARHREALDALDALGKAVSLGYRGRRRLATDPAFDAIRPLPGFDALFDPGFPSDPFARGPDPAAGGGAGGRGSFKGSR</sequence>
<evidence type="ECO:0008006" key="4">
    <source>
        <dbReference type="Google" id="ProtNLM"/>
    </source>
</evidence>
<dbReference type="OrthoDB" id="9787760at2"/>
<reference evidence="2 3" key="1">
    <citation type="submission" date="2019-02" db="EMBL/GenBank/DDBJ databases">
        <title>Deep-cultivation of Planctomycetes and their phenomic and genomic characterization uncovers novel biology.</title>
        <authorList>
            <person name="Wiegand S."/>
            <person name="Jogler M."/>
            <person name="Boedeker C."/>
            <person name="Pinto D."/>
            <person name="Vollmers J."/>
            <person name="Rivas-Marin E."/>
            <person name="Kohn T."/>
            <person name="Peeters S.H."/>
            <person name="Heuer A."/>
            <person name="Rast P."/>
            <person name="Oberbeckmann S."/>
            <person name="Bunk B."/>
            <person name="Jeske O."/>
            <person name="Meyerdierks A."/>
            <person name="Storesund J.E."/>
            <person name="Kallscheuer N."/>
            <person name="Luecker S."/>
            <person name="Lage O.M."/>
            <person name="Pohl T."/>
            <person name="Merkel B.J."/>
            <person name="Hornburger P."/>
            <person name="Mueller R.-W."/>
            <person name="Bruemmer F."/>
            <person name="Labrenz M."/>
            <person name="Spormann A.M."/>
            <person name="Op den Camp H."/>
            <person name="Overmann J."/>
            <person name="Amann R."/>
            <person name="Jetten M.S.M."/>
            <person name="Mascher T."/>
            <person name="Medema M.H."/>
            <person name="Devos D.P."/>
            <person name="Kaster A.-K."/>
            <person name="Ovreas L."/>
            <person name="Rohde M."/>
            <person name="Galperin M.Y."/>
            <person name="Jogler C."/>
        </authorList>
    </citation>
    <scope>NUCLEOTIDE SEQUENCE [LARGE SCALE GENOMIC DNA]</scope>
    <source>
        <strain evidence="2 3">ElP</strain>
    </source>
</reference>
<dbReference type="KEGG" id="tpla:ElP_18720"/>
<evidence type="ECO:0000256" key="1">
    <source>
        <dbReference type="SAM" id="MobiDB-lite"/>
    </source>
</evidence>
<dbReference type="SUPFAM" id="SSF48452">
    <property type="entry name" value="TPR-like"/>
    <property type="match status" value="1"/>
</dbReference>
<accession>A0A518GZJ4</accession>
<protein>
    <recommendedName>
        <fullName evidence="4">Tetratricopeptide repeat protein</fullName>
    </recommendedName>
</protein>
<dbReference type="InterPro" id="IPR011990">
    <property type="entry name" value="TPR-like_helical_dom_sf"/>
</dbReference>
<dbReference type="RefSeq" id="WP_145268548.1">
    <property type="nucleotide sequence ID" value="NZ_CP036426.1"/>
</dbReference>